<dbReference type="EMBL" id="JAIVFQ010000029">
    <property type="protein sequence ID" value="MCC5601351.1"/>
    <property type="molecule type" value="Genomic_DNA"/>
</dbReference>
<accession>A0ABS8IBU9</accession>
<name>A0ABS8IBU9_9NOSO</name>
<comment type="caution">
    <text evidence="1">Lacks conserved residue(s) required for the propagation of feature annotation.</text>
</comment>
<evidence type="ECO:0000313" key="3">
    <source>
        <dbReference type="EMBL" id="MCC5601351.1"/>
    </source>
</evidence>
<dbReference type="RefSeq" id="WP_306423270.1">
    <property type="nucleotide sequence ID" value="NZ_JAIVFQ010000029.1"/>
</dbReference>
<proteinExistence type="predicted"/>
<comment type="caution">
    <text evidence="3">The sequence shown here is derived from an EMBL/GenBank/DDBJ whole genome shotgun (WGS) entry which is preliminary data.</text>
</comment>
<dbReference type="PROSITE" id="PS50110">
    <property type="entry name" value="RESPONSE_REGULATORY"/>
    <property type="match status" value="1"/>
</dbReference>
<gene>
    <name evidence="3" type="ORF">LC586_19605</name>
</gene>
<sequence length="88" mass="9621">MPNMDGFELIVHLQASANLSVIIVFSASVFEENHQRSLKAGAKAFLPKPSRSRSYSIGWIAVGSGGMPNLRLGNLTDWGFACYFLPFS</sequence>
<protein>
    <submittedName>
        <fullName evidence="3">Response regulator</fullName>
    </submittedName>
</protein>
<dbReference type="Proteomes" id="UP001199525">
    <property type="component" value="Unassembled WGS sequence"/>
</dbReference>
<dbReference type="Pfam" id="PF00072">
    <property type="entry name" value="Response_reg"/>
    <property type="match status" value="1"/>
</dbReference>
<dbReference type="SUPFAM" id="SSF52172">
    <property type="entry name" value="CheY-like"/>
    <property type="match status" value="1"/>
</dbReference>
<dbReference type="Gene3D" id="3.40.50.2300">
    <property type="match status" value="1"/>
</dbReference>
<dbReference type="InterPro" id="IPR001789">
    <property type="entry name" value="Sig_transdc_resp-reg_receiver"/>
</dbReference>
<feature type="domain" description="Response regulatory" evidence="2">
    <location>
        <begin position="1"/>
        <end position="63"/>
    </location>
</feature>
<evidence type="ECO:0000313" key="4">
    <source>
        <dbReference type="Proteomes" id="UP001199525"/>
    </source>
</evidence>
<dbReference type="InterPro" id="IPR011006">
    <property type="entry name" value="CheY-like_superfamily"/>
</dbReference>
<reference evidence="3 4" key="1">
    <citation type="journal article" date="2021" name="Microorganisms">
        <title>Genome Evolution of Filamentous Cyanobacterium Nostoc Species: From Facultative Symbiosis to Free Living.</title>
        <authorList>
            <person name="Huo D."/>
            <person name="Li H."/>
            <person name="Cai F."/>
            <person name="Guo X."/>
            <person name="Qiao Z."/>
            <person name="Wang W."/>
            <person name="Yu G."/>
            <person name="Li R."/>
        </authorList>
    </citation>
    <scope>NUCLEOTIDE SEQUENCE [LARGE SCALE GENOMIC DNA]</scope>
    <source>
        <strain evidence="3 4">CHAB 5714</strain>
    </source>
</reference>
<organism evidence="3 4">
    <name type="scientific">Nostoc favosum CHAB5714</name>
    <dbReference type="NCBI Taxonomy" id="2780399"/>
    <lineage>
        <taxon>Bacteria</taxon>
        <taxon>Bacillati</taxon>
        <taxon>Cyanobacteriota</taxon>
        <taxon>Cyanophyceae</taxon>
        <taxon>Nostocales</taxon>
        <taxon>Nostocaceae</taxon>
        <taxon>Nostoc</taxon>
        <taxon>Nostoc favosum</taxon>
    </lineage>
</organism>
<keyword evidence="4" id="KW-1185">Reference proteome</keyword>
<evidence type="ECO:0000259" key="2">
    <source>
        <dbReference type="PROSITE" id="PS50110"/>
    </source>
</evidence>
<evidence type="ECO:0000256" key="1">
    <source>
        <dbReference type="PROSITE-ProRule" id="PRU00169"/>
    </source>
</evidence>